<dbReference type="OrthoDB" id="1740265at2759"/>
<dbReference type="PANTHER" id="PTHR10357">
    <property type="entry name" value="ALPHA-AMYLASE FAMILY MEMBER"/>
    <property type="match status" value="1"/>
</dbReference>
<dbReference type="InterPro" id="IPR045857">
    <property type="entry name" value="O16G_dom_2"/>
</dbReference>
<accession>A0A5M3N390</accession>
<dbReference type="FunFam" id="3.20.20.80:FF:000064">
    <property type="entry name" value="Oligo-1,6-glucosidase"/>
    <property type="match status" value="1"/>
</dbReference>
<dbReference type="InterPro" id="IPR013780">
    <property type="entry name" value="Glyco_hydro_b"/>
</dbReference>
<organism evidence="6 7">
    <name type="scientific">Coniophora puteana (strain RWD-64-598)</name>
    <name type="common">Brown rot fungus</name>
    <dbReference type="NCBI Taxonomy" id="741705"/>
    <lineage>
        <taxon>Eukaryota</taxon>
        <taxon>Fungi</taxon>
        <taxon>Dikarya</taxon>
        <taxon>Basidiomycota</taxon>
        <taxon>Agaricomycotina</taxon>
        <taxon>Agaricomycetes</taxon>
        <taxon>Agaricomycetidae</taxon>
        <taxon>Boletales</taxon>
        <taxon>Coniophorineae</taxon>
        <taxon>Coniophoraceae</taxon>
        <taxon>Coniophora</taxon>
    </lineage>
</organism>
<dbReference type="GO" id="GO:0004556">
    <property type="term" value="F:alpha-amylase activity"/>
    <property type="evidence" value="ECO:0007669"/>
    <property type="project" value="TreeGrafter"/>
</dbReference>
<evidence type="ECO:0000259" key="5">
    <source>
        <dbReference type="SMART" id="SM00642"/>
    </source>
</evidence>
<dbReference type="GO" id="GO:0005987">
    <property type="term" value="P:sucrose catabolic process"/>
    <property type="evidence" value="ECO:0007669"/>
    <property type="project" value="TreeGrafter"/>
</dbReference>
<dbReference type="SUPFAM" id="SSF51445">
    <property type="entry name" value="(Trans)glycosidases"/>
    <property type="match status" value="1"/>
</dbReference>
<dbReference type="GO" id="GO:0004574">
    <property type="term" value="F:oligo-1,6-glucosidase activity"/>
    <property type="evidence" value="ECO:0007669"/>
    <property type="project" value="TreeGrafter"/>
</dbReference>
<dbReference type="FunFam" id="3.90.400.10:FF:000004">
    <property type="entry name" value="Oligo-1,6-glucosidase"/>
    <property type="match status" value="1"/>
</dbReference>
<dbReference type="AlphaFoldDB" id="A0A5M3N390"/>
<keyword evidence="3" id="KW-0326">Glycosidase</keyword>
<dbReference type="EMBL" id="JH711573">
    <property type="protein sequence ID" value="EIW85879.1"/>
    <property type="molecule type" value="Genomic_DNA"/>
</dbReference>
<keyword evidence="2 6" id="KW-0378">Hydrolase</keyword>
<proteinExistence type="inferred from homology"/>
<dbReference type="RefSeq" id="XP_007762876.1">
    <property type="nucleotide sequence ID" value="XM_007764686.1"/>
</dbReference>
<evidence type="ECO:0000256" key="2">
    <source>
        <dbReference type="ARBA" id="ARBA00022801"/>
    </source>
</evidence>
<dbReference type="FunFam" id="3.20.20.80:FF:000087">
    <property type="entry name" value="Oligo-1,6-glucosidase IMA1"/>
    <property type="match status" value="1"/>
</dbReference>
<comment type="similarity">
    <text evidence="1">Belongs to the glycosyl hydrolase 13 family.</text>
</comment>
<evidence type="ECO:0000313" key="7">
    <source>
        <dbReference type="Proteomes" id="UP000053558"/>
    </source>
</evidence>
<dbReference type="Gene3D" id="2.60.40.1180">
    <property type="entry name" value="Golgi alpha-mannosidase II"/>
    <property type="match status" value="1"/>
</dbReference>
<dbReference type="Proteomes" id="UP000053558">
    <property type="component" value="Unassembled WGS sequence"/>
</dbReference>
<dbReference type="GO" id="GO:0000025">
    <property type="term" value="P:maltose catabolic process"/>
    <property type="evidence" value="ECO:0007669"/>
    <property type="project" value="TreeGrafter"/>
</dbReference>
<dbReference type="OMA" id="IDGMNML"/>
<dbReference type="InterPro" id="IPR017853">
    <property type="entry name" value="GH"/>
</dbReference>
<dbReference type="GeneID" id="19199044"/>
<dbReference type="SUPFAM" id="SSF51011">
    <property type="entry name" value="Glycosyl hydrolase domain"/>
    <property type="match status" value="1"/>
</dbReference>
<evidence type="ECO:0000256" key="3">
    <source>
        <dbReference type="ARBA" id="ARBA00023295"/>
    </source>
</evidence>
<name>A0A5M3N390_CONPW</name>
<evidence type="ECO:0000256" key="4">
    <source>
        <dbReference type="ARBA" id="ARBA00026248"/>
    </source>
</evidence>
<keyword evidence="7" id="KW-1185">Reference proteome</keyword>
<dbReference type="GO" id="GO:0004575">
    <property type="term" value="F:sucrose alpha-glucosidase activity"/>
    <property type="evidence" value="ECO:0007669"/>
    <property type="project" value="TreeGrafter"/>
</dbReference>
<dbReference type="Gene3D" id="3.20.20.80">
    <property type="entry name" value="Glycosidases"/>
    <property type="match status" value="1"/>
</dbReference>
<sequence>MSTTAYTPTRAWWKSAVVYQLYPSSFLDSNGDGIGDLPGITSKLDYLKELGVDVLWMSPIYCSPQADMGYDISDYRNIDPRFGTLEDYDHLVKGAHERGMKVMMDLVVNHTSDEHAWFEESRSSKDNSKRDWYIWRNPRFDEDGHMMPPNNWRSVFQGSAWDYDEKTEQYYLHLYVSKQPDLNWDNSDVRDAVWEVMRFWIGRGCDGFRMDVINLVSKVEGLPDAPVSDRSQFFQHASSLYANGPRVHQYLQQMNKEVLSKHDLITVGETPFTHDDSVLAEYVLPDNKELNMVFQFEIMDLDSPPEAPLLYRPWKLTELKGIINKWQTYKRESGFWNAVFIENHDHARSVSRFGNDTDAWRTRSAQVLAMLEIAQGGTMYVYQGQEIGIRNFPRSWGVEEYKDVASINYWEMIKAQRAKSTSSPNFGPDMSDLLDSFQKKARDHARTPMQWDASPHAGFTRSPNGPWMRANDDYPTWNVAAQRADSDSVLGFWRRAIRTRKEWEGVLVYGDFELLLPEHERVFGVVRKGGDGEVAVVLLNFGEEEVDVKIEKHEVCGTLDGYELVLGNYDDAPKGLEGEVKLKGWEGRVYVRAAAVRN</sequence>
<dbReference type="SMART" id="SM00642">
    <property type="entry name" value="Aamy"/>
    <property type="match status" value="1"/>
</dbReference>
<dbReference type="Gene3D" id="3.90.400.10">
    <property type="entry name" value="Oligo-1,6-glucosidase, Domain 2"/>
    <property type="match status" value="1"/>
</dbReference>
<dbReference type="CDD" id="cd11333">
    <property type="entry name" value="AmyAc_SI_OligoGlu_DGase"/>
    <property type="match status" value="1"/>
</dbReference>
<dbReference type="InterPro" id="IPR006047">
    <property type="entry name" value="GH13_cat_dom"/>
</dbReference>
<dbReference type="PANTHER" id="PTHR10357:SF179">
    <property type="entry name" value="NEUTRAL AND BASIC AMINO ACID TRANSPORT PROTEIN RBAT"/>
    <property type="match status" value="1"/>
</dbReference>
<evidence type="ECO:0000256" key="1">
    <source>
        <dbReference type="ARBA" id="ARBA00008061"/>
    </source>
</evidence>
<gene>
    <name evidence="6" type="ORF">CONPUDRAFT_113968</name>
</gene>
<comment type="caution">
    <text evidence="6">The sequence shown here is derived from an EMBL/GenBank/DDBJ whole genome shotgun (WGS) entry which is preliminary data.</text>
</comment>
<dbReference type="KEGG" id="cput:CONPUDRAFT_113968"/>
<dbReference type="GO" id="GO:0033934">
    <property type="term" value="F:glucan 1,4-alpha-maltotriohydrolase activity"/>
    <property type="evidence" value="ECO:0007669"/>
    <property type="project" value="TreeGrafter"/>
</dbReference>
<keyword evidence="4" id="KW-0462">Maltose metabolism</keyword>
<feature type="domain" description="Glycosyl hydrolase family 13 catalytic" evidence="5">
    <location>
        <begin position="20"/>
        <end position="446"/>
    </location>
</feature>
<reference evidence="7" key="1">
    <citation type="journal article" date="2012" name="Science">
        <title>The Paleozoic origin of enzymatic lignin decomposition reconstructed from 31 fungal genomes.</title>
        <authorList>
            <person name="Floudas D."/>
            <person name="Binder M."/>
            <person name="Riley R."/>
            <person name="Barry K."/>
            <person name="Blanchette R.A."/>
            <person name="Henrissat B."/>
            <person name="Martinez A.T."/>
            <person name="Otillar R."/>
            <person name="Spatafora J.W."/>
            <person name="Yadav J.S."/>
            <person name="Aerts A."/>
            <person name="Benoit I."/>
            <person name="Boyd A."/>
            <person name="Carlson A."/>
            <person name="Copeland A."/>
            <person name="Coutinho P.M."/>
            <person name="de Vries R.P."/>
            <person name="Ferreira P."/>
            <person name="Findley K."/>
            <person name="Foster B."/>
            <person name="Gaskell J."/>
            <person name="Glotzer D."/>
            <person name="Gorecki P."/>
            <person name="Heitman J."/>
            <person name="Hesse C."/>
            <person name="Hori C."/>
            <person name="Igarashi K."/>
            <person name="Jurgens J.A."/>
            <person name="Kallen N."/>
            <person name="Kersten P."/>
            <person name="Kohler A."/>
            <person name="Kuees U."/>
            <person name="Kumar T.K.A."/>
            <person name="Kuo A."/>
            <person name="LaButti K."/>
            <person name="Larrondo L.F."/>
            <person name="Lindquist E."/>
            <person name="Ling A."/>
            <person name="Lombard V."/>
            <person name="Lucas S."/>
            <person name="Lundell T."/>
            <person name="Martin R."/>
            <person name="McLaughlin D.J."/>
            <person name="Morgenstern I."/>
            <person name="Morin E."/>
            <person name="Murat C."/>
            <person name="Nagy L.G."/>
            <person name="Nolan M."/>
            <person name="Ohm R.A."/>
            <person name="Patyshakuliyeva A."/>
            <person name="Rokas A."/>
            <person name="Ruiz-Duenas F.J."/>
            <person name="Sabat G."/>
            <person name="Salamov A."/>
            <person name="Samejima M."/>
            <person name="Schmutz J."/>
            <person name="Slot J.C."/>
            <person name="St John F."/>
            <person name="Stenlid J."/>
            <person name="Sun H."/>
            <person name="Sun S."/>
            <person name="Syed K."/>
            <person name="Tsang A."/>
            <person name="Wiebenga A."/>
            <person name="Young D."/>
            <person name="Pisabarro A."/>
            <person name="Eastwood D.C."/>
            <person name="Martin F."/>
            <person name="Cullen D."/>
            <person name="Grigoriev I.V."/>
            <person name="Hibbett D.S."/>
        </authorList>
    </citation>
    <scope>NUCLEOTIDE SEQUENCE [LARGE SCALE GENOMIC DNA]</scope>
    <source>
        <strain evidence="7">RWD-64-598 SS2</strain>
    </source>
</reference>
<dbReference type="Pfam" id="PF00128">
    <property type="entry name" value="Alpha-amylase"/>
    <property type="match status" value="1"/>
</dbReference>
<protein>
    <submittedName>
        <fullName evidence="6">Glycoside hydrolase family 13 protein</fullName>
    </submittedName>
</protein>
<evidence type="ECO:0000313" key="6">
    <source>
        <dbReference type="EMBL" id="EIW85879.1"/>
    </source>
</evidence>